<proteinExistence type="predicted"/>
<feature type="transmembrane region" description="Helical" evidence="1">
    <location>
        <begin position="121"/>
        <end position="146"/>
    </location>
</feature>
<name>A0A5B0X706_9GAMM</name>
<keyword evidence="3" id="KW-1185">Reference proteome</keyword>
<feature type="transmembrane region" description="Helical" evidence="1">
    <location>
        <begin position="265"/>
        <end position="288"/>
    </location>
</feature>
<comment type="caution">
    <text evidence="2">The sequence shown here is derived from an EMBL/GenBank/DDBJ whole genome shotgun (WGS) entry which is preliminary data.</text>
</comment>
<feature type="transmembrane region" description="Helical" evidence="1">
    <location>
        <begin position="152"/>
        <end position="174"/>
    </location>
</feature>
<dbReference type="AlphaFoldDB" id="A0A5B0X706"/>
<evidence type="ECO:0000313" key="2">
    <source>
        <dbReference type="EMBL" id="KAA1194131.1"/>
    </source>
</evidence>
<gene>
    <name evidence="2" type="ORF">F0M18_01440</name>
</gene>
<feature type="transmembrane region" description="Helical" evidence="1">
    <location>
        <begin position="33"/>
        <end position="54"/>
    </location>
</feature>
<evidence type="ECO:0000256" key="1">
    <source>
        <dbReference type="SAM" id="Phobius"/>
    </source>
</evidence>
<dbReference type="EMBL" id="VTUX01000001">
    <property type="protein sequence ID" value="KAA1194131.1"/>
    <property type="molecule type" value="Genomic_DNA"/>
</dbReference>
<dbReference type="PANTHER" id="PTHR34289">
    <property type="entry name" value="PROTEIN, PUTATIVE (DUF819)-RELATED"/>
    <property type="match status" value="1"/>
</dbReference>
<feature type="transmembrane region" description="Helical" evidence="1">
    <location>
        <begin position="12"/>
        <end position="27"/>
    </location>
</feature>
<feature type="transmembrane region" description="Helical" evidence="1">
    <location>
        <begin position="294"/>
        <end position="312"/>
    </location>
</feature>
<keyword evidence="1" id="KW-1133">Transmembrane helix</keyword>
<dbReference type="Proteomes" id="UP000323708">
    <property type="component" value="Unassembled WGS sequence"/>
</dbReference>
<feature type="transmembrane region" description="Helical" evidence="1">
    <location>
        <begin position="92"/>
        <end position="114"/>
    </location>
</feature>
<dbReference type="RefSeq" id="WP_149609600.1">
    <property type="nucleotide sequence ID" value="NZ_VTUX01000001.1"/>
</dbReference>
<organism evidence="2 3">
    <name type="scientific">Pseudohalioglobus sediminis</name>
    <dbReference type="NCBI Taxonomy" id="2606449"/>
    <lineage>
        <taxon>Bacteria</taxon>
        <taxon>Pseudomonadati</taxon>
        <taxon>Pseudomonadota</taxon>
        <taxon>Gammaproteobacteria</taxon>
        <taxon>Cellvibrionales</taxon>
        <taxon>Halieaceae</taxon>
        <taxon>Pseudohalioglobus</taxon>
    </lineage>
</organism>
<dbReference type="Pfam" id="PF05684">
    <property type="entry name" value="DUF819"/>
    <property type="match status" value="1"/>
</dbReference>
<keyword evidence="1" id="KW-0812">Transmembrane</keyword>
<dbReference type="InterPro" id="IPR008537">
    <property type="entry name" value="DUF819"/>
</dbReference>
<keyword evidence="1" id="KW-0472">Membrane</keyword>
<accession>A0A5B0X706</accession>
<sequence length="376" mass="39602">MSSLIAADNHPLVLAVLLSILALGVWMETRPRLAQFGILSIILLSALLGALQVLPRQSELYTLASHYLLPLSIPMLLFRADLVQIWRESGRLLIAFMAAALATVIGALIALSVVTPGKDGGVWLGIMTAGFIGGSANTAAVAAAMGKASDPFMGVMVAAAYTVGLSYLAFLLLLPGIRPLWRLLNPPQQRDASANVPLRRPESQVSAFSLAAALALSAMIVALGEWLYVLSGQGAVKYLVITVLSVAFASLLPRQAQKLHGHYELGQVMIYLFFAVLGAQVDFALAFGPEGRDVVLFCALLLASHFVLLALFGRLMRLSGSEVLIASNACILGPPSAAAMAVSRGWHHLTTPGILCGLLGYAIANIVGIALAKFVG</sequence>
<feature type="transmembrane region" description="Helical" evidence="1">
    <location>
        <begin position="66"/>
        <end position="86"/>
    </location>
</feature>
<feature type="transmembrane region" description="Helical" evidence="1">
    <location>
        <begin position="235"/>
        <end position="253"/>
    </location>
</feature>
<feature type="transmembrane region" description="Helical" evidence="1">
    <location>
        <begin position="207"/>
        <end position="229"/>
    </location>
</feature>
<evidence type="ECO:0000313" key="3">
    <source>
        <dbReference type="Proteomes" id="UP000323708"/>
    </source>
</evidence>
<dbReference type="PANTHER" id="PTHR34289:SF8">
    <property type="entry name" value="DUF819 DOMAIN-CONTAINING PROTEIN"/>
    <property type="match status" value="1"/>
</dbReference>
<feature type="transmembrane region" description="Helical" evidence="1">
    <location>
        <begin position="352"/>
        <end position="375"/>
    </location>
</feature>
<protein>
    <submittedName>
        <fullName evidence="2">DUF819 family protein</fullName>
    </submittedName>
</protein>
<reference evidence="2 3" key="1">
    <citation type="submission" date="2019-09" db="EMBL/GenBank/DDBJ databases">
        <authorList>
            <person name="Chen X.-Y."/>
        </authorList>
    </citation>
    <scope>NUCLEOTIDE SEQUENCE [LARGE SCALE GENOMIC DNA]</scope>
    <source>
        <strain evidence="2 3">NY5</strain>
    </source>
</reference>